<dbReference type="EMBL" id="PPSL01000016">
    <property type="protein sequence ID" value="PQJ08728.1"/>
    <property type="molecule type" value="Genomic_DNA"/>
</dbReference>
<sequence length="118" mass="13507">MFITAVVGKVFIVNSIKNDQQLTVHIGITINMEDKLSELEQFLNTIVNNYPPLPKATNIEERLDKAVAYGALLTDYKEKASSKIRELFADERLNDYKGDIHRVANKCLRNYHKQQVLA</sequence>
<comment type="caution">
    <text evidence="1">The sequence shown here is derived from an EMBL/GenBank/DDBJ whole genome shotgun (WGS) entry which is preliminary data.</text>
</comment>
<dbReference type="Proteomes" id="UP000239872">
    <property type="component" value="Unassembled WGS sequence"/>
</dbReference>
<keyword evidence="2" id="KW-1185">Reference proteome</keyword>
<dbReference type="RefSeq" id="WP_105041525.1">
    <property type="nucleotide sequence ID" value="NZ_PPSL01000016.1"/>
</dbReference>
<protein>
    <submittedName>
        <fullName evidence="1">Uncharacterized protein</fullName>
    </submittedName>
</protein>
<accession>A0A2S7SPT3</accession>
<organism evidence="1 2">
    <name type="scientific">Flavipsychrobacter stenotrophus</name>
    <dbReference type="NCBI Taxonomy" id="2077091"/>
    <lineage>
        <taxon>Bacteria</taxon>
        <taxon>Pseudomonadati</taxon>
        <taxon>Bacteroidota</taxon>
        <taxon>Chitinophagia</taxon>
        <taxon>Chitinophagales</taxon>
        <taxon>Chitinophagaceae</taxon>
        <taxon>Flavipsychrobacter</taxon>
    </lineage>
</organism>
<evidence type="ECO:0000313" key="2">
    <source>
        <dbReference type="Proteomes" id="UP000239872"/>
    </source>
</evidence>
<dbReference type="AlphaFoldDB" id="A0A2S7SPT3"/>
<proteinExistence type="predicted"/>
<gene>
    <name evidence="1" type="ORF">CJD36_022820</name>
</gene>
<evidence type="ECO:0000313" key="1">
    <source>
        <dbReference type="EMBL" id="PQJ08728.1"/>
    </source>
</evidence>
<name>A0A2S7SPT3_9BACT</name>
<reference evidence="1 2" key="1">
    <citation type="submission" date="2018-01" db="EMBL/GenBank/DDBJ databases">
        <title>A novel member of the phylum Bacteroidetes isolated from glacier ice.</title>
        <authorList>
            <person name="Liu Q."/>
            <person name="Xin Y.-H."/>
        </authorList>
    </citation>
    <scope>NUCLEOTIDE SEQUENCE [LARGE SCALE GENOMIC DNA]</scope>
    <source>
        <strain evidence="1 2">RB1R16</strain>
    </source>
</reference>